<organism evidence="11 12">
    <name type="scientific">Haemaphysalis longicornis</name>
    <name type="common">Bush tick</name>
    <dbReference type="NCBI Taxonomy" id="44386"/>
    <lineage>
        <taxon>Eukaryota</taxon>
        <taxon>Metazoa</taxon>
        <taxon>Ecdysozoa</taxon>
        <taxon>Arthropoda</taxon>
        <taxon>Chelicerata</taxon>
        <taxon>Arachnida</taxon>
        <taxon>Acari</taxon>
        <taxon>Parasitiformes</taxon>
        <taxon>Ixodida</taxon>
        <taxon>Ixodoidea</taxon>
        <taxon>Ixodidae</taxon>
        <taxon>Haemaphysalinae</taxon>
        <taxon>Haemaphysalis</taxon>
    </lineage>
</organism>
<evidence type="ECO:0000256" key="8">
    <source>
        <dbReference type="SAM" id="MobiDB-lite"/>
    </source>
</evidence>
<dbReference type="OrthoDB" id="264354at2759"/>
<evidence type="ECO:0000313" key="11">
    <source>
        <dbReference type="EMBL" id="KAH9363720.1"/>
    </source>
</evidence>
<gene>
    <name evidence="11" type="ORF">HPB48_020454</name>
</gene>
<dbReference type="GO" id="GO:0002376">
    <property type="term" value="P:immune system process"/>
    <property type="evidence" value="ECO:0007669"/>
    <property type="project" value="UniProtKB-KW"/>
</dbReference>
<protein>
    <recommendedName>
        <fullName evidence="10">RING-CH-type domain-containing protein</fullName>
    </recommendedName>
</protein>
<feature type="compositionally biased region" description="Polar residues" evidence="8">
    <location>
        <begin position="40"/>
        <end position="60"/>
    </location>
</feature>
<evidence type="ECO:0000256" key="4">
    <source>
        <dbReference type="ARBA" id="ARBA00022723"/>
    </source>
</evidence>
<evidence type="ECO:0000313" key="12">
    <source>
        <dbReference type="Proteomes" id="UP000821853"/>
    </source>
</evidence>
<proteinExistence type="predicted"/>
<evidence type="ECO:0000256" key="3">
    <source>
        <dbReference type="ARBA" id="ARBA00004656"/>
    </source>
</evidence>
<keyword evidence="9" id="KW-1133">Transmembrane helix</keyword>
<dbReference type="SUPFAM" id="SSF57850">
    <property type="entry name" value="RING/U-box"/>
    <property type="match status" value="1"/>
</dbReference>
<dbReference type="PANTHER" id="PTHR45981">
    <property type="entry name" value="LD02310P"/>
    <property type="match status" value="1"/>
</dbReference>
<evidence type="ECO:0000256" key="9">
    <source>
        <dbReference type="SAM" id="Phobius"/>
    </source>
</evidence>
<reference evidence="11 12" key="1">
    <citation type="journal article" date="2020" name="Cell">
        <title>Large-Scale Comparative Analyses of Tick Genomes Elucidate Their Genetic Diversity and Vector Capacities.</title>
        <authorList>
            <consortium name="Tick Genome and Microbiome Consortium (TIGMIC)"/>
            <person name="Jia N."/>
            <person name="Wang J."/>
            <person name="Shi W."/>
            <person name="Du L."/>
            <person name="Sun Y."/>
            <person name="Zhan W."/>
            <person name="Jiang J.F."/>
            <person name="Wang Q."/>
            <person name="Zhang B."/>
            <person name="Ji P."/>
            <person name="Bell-Sakyi L."/>
            <person name="Cui X.M."/>
            <person name="Yuan T.T."/>
            <person name="Jiang B.G."/>
            <person name="Yang W.F."/>
            <person name="Lam T.T."/>
            <person name="Chang Q.C."/>
            <person name="Ding S.J."/>
            <person name="Wang X.J."/>
            <person name="Zhu J.G."/>
            <person name="Ruan X.D."/>
            <person name="Zhao L."/>
            <person name="Wei J.T."/>
            <person name="Ye R.Z."/>
            <person name="Que T.C."/>
            <person name="Du C.H."/>
            <person name="Zhou Y.H."/>
            <person name="Cheng J.X."/>
            <person name="Dai P.F."/>
            <person name="Guo W.B."/>
            <person name="Han X.H."/>
            <person name="Huang E.J."/>
            <person name="Li L.F."/>
            <person name="Wei W."/>
            <person name="Gao Y.C."/>
            <person name="Liu J.Z."/>
            <person name="Shao H.Z."/>
            <person name="Wang X."/>
            <person name="Wang C.C."/>
            <person name="Yang T.C."/>
            <person name="Huo Q.B."/>
            <person name="Li W."/>
            <person name="Chen H.Y."/>
            <person name="Chen S.E."/>
            <person name="Zhou L.G."/>
            <person name="Ni X.B."/>
            <person name="Tian J.H."/>
            <person name="Sheng Y."/>
            <person name="Liu T."/>
            <person name="Pan Y.S."/>
            <person name="Xia L.Y."/>
            <person name="Li J."/>
            <person name="Zhao F."/>
            <person name="Cao W.C."/>
        </authorList>
    </citation>
    <scope>NUCLEOTIDE SEQUENCE [LARGE SCALE GENOMIC DNA]</scope>
    <source>
        <strain evidence="11">HaeL-2018</strain>
    </source>
</reference>
<accession>A0A9J6FMR3</accession>
<dbReference type="PROSITE" id="PS51292">
    <property type="entry name" value="ZF_RING_CH"/>
    <property type="match status" value="1"/>
</dbReference>
<evidence type="ECO:0000256" key="6">
    <source>
        <dbReference type="ARBA" id="ARBA00022833"/>
    </source>
</evidence>
<feature type="domain" description="RING-CH-type" evidence="10">
    <location>
        <begin position="54"/>
        <end position="115"/>
    </location>
</feature>
<comment type="subcellular location">
    <subcellularLocation>
        <location evidence="1">Endomembrane system</location>
        <topology evidence="1">Multi-pass membrane protein</topology>
    </subcellularLocation>
    <subcellularLocation>
        <location evidence="2">Endosome</location>
    </subcellularLocation>
    <subcellularLocation>
        <location evidence="3">Lysosome membrane</location>
    </subcellularLocation>
</comment>
<keyword evidence="9" id="KW-0472">Membrane</keyword>
<name>A0A9J6FMR3_HAELO</name>
<sequence length="224" mass="24529">MFIERRLRRNCSKASSMEHPAVGSSPEELCQQPPPAPESPTVQQLPRRSSQPSNGQTNGAMPSTCYYGTDAANSFIPRSYVAGSLRDVHQACLQRWVESPDTRRCELCKFSFIVRAEVKWGKLEMSSVEQRKVLCPVAFHVVAITCVVRSLYVLLIAVAIGFSGDLVFTCVQCKSTHCAWRAVRTIQIQDALALDKGAALPTAIDLSPLVVVQVWQAAGAFSSS</sequence>
<keyword evidence="6" id="KW-0862">Zinc</keyword>
<keyword evidence="7" id="KW-0391">Immunity</keyword>
<evidence type="ECO:0000256" key="1">
    <source>
        <dbReference type="ARBA" id="ARBA00004127"/>
    </source>
</evidence>
<dbReference type="GO" id="GO:0005768">
    <property type="term" value="C:endosome"/>
    <property type="evidence" value="ECO:0007669"/>
    <property type="project" value="UniProtKB-SubCell"/>
</dbReference>
<evidence type="ECO:0000259" key="10">
    <source>
        <dbReference type="PROSITE" id="PS51292"/>
    </source>
</evidence>
<dbReference type="Pfam" id="PF12906">
    <property type="entry name" value="RINGv"/>
    <property type="match status" value="1"/>
</dbReference>
<dbReference type="InterPro" id="IPR011016">
    <property type="entry name" value="Znf_RING-CH"/>
</dbReference>
<dbReference type="Gene3D" id="3.30.40.10">
    <property type="entry name" value="Zinc/RING finger domain, C3HC4 (zinc finger)"/>
    <property type="match status" value="1"/>
</dbReference>
<keyword evidence="12" id="KW-1185">Reference proteome</keyword>
<feature type="compositionally biased region" description="Basic residues" evidence="8">
    <location>
        <begin position="1"/>
        <end position="11"/>
    </location>
</feature>
<dbReference type="AlphaFoldDB" id="A0A9J6FMR3"/>
<dbReference type="EMBL" id="JABSTR010000002">
    <property type="protein sequence ID" value="KAH9363720.1"/>
    <property type="molecule type" value="Genomic_DNA"/>
</dbReference>
<evidence type="ECO:0000256" key="7">
    <source>
        <dbReference type="ARBA" id="ARBA00022859"/>
    </source>
</evidence>
<dbReference type="Proteomes" id="UP000821853">
    <property type="component" value="Chromosome 10"/>
</dbReference>
<dbReference type="VEuPathDB" id="VectorBase:HLOH_042260"/>
<dbReference type="GO" id="GO:0008270">
    <property type="term" value="F:zinc ion binding"/>
    <property type="evidence" value="ECO:0007669"/>
    <property type="project" value="UniProtKB-KW"/>
</dbReference>
<evidence type="ECO:0000256" key="2">
    <source>
        <dbReference type="ARBA" id="ARBA00004177"/>
    </source>
</evidence>
<dbReference type="InterPro" id="IPR013083">
    <property type="entry name" value="Znf_RING/FYVE/PHD"/>
</dbReference>
<comment type="caution">
    <text evidence="11">The sequence shown here is derived from an EMBL/GenBank/DDBJ whole genome shotgun (WGS) entry which is preliminary data.</text>
</comment>
<keyword evidence="5" id="KW-0863">Zinc-finger</keyword>
<feature type="transmembrane region" description="Helical" evidence="9">
    <location>
        <begin position="133"/>
        <end position="162"/>
    </location>
</feature>
<keyword evidence="4" id="KW-0479">Metal-binding</keyword>
<dbReference type="GO" id="GO:0005765">
    <property type="term" value="C:lysosomal membrane"/>
    <property type="evidence" value="ECO:0007669"/>
    <property type="project" value="UniProtKB-SubCell"/>
</dbReference>
<feature type="region of interest" description="Disordered" evidence="8">
    <location>
        <begin position="1"/>
        <end position="60"/>
    </location>
</feature>
<evidence type="ECO:0000256" key="5">
    <source>
        <dbReference type="ARBA" id="ARBA00022771"/>
    </source>
</evidence>
<keyword evidence="9" id="KW-0812">Transmembrane</keyword>